<proteinExistence type="predicted"/>
<comment type="caution">
    <text evidence="2">The sequence shown here is derived from an EMBL/GenBank/DDBJ whole genome shotgun (WGS) entry which is preliminary data.</text>
</comment>
<dbReference type="Proteomes" id="UP001176517">
    <property type="component" value="Unassembled WGS sequence"/>
</dbReference>
<keyword evidence="3" id="KW-1185">Reference proteome</keyword>
<evidence type="ECO:0000259" key="1">
    <source>
        <dbReference type="Pfam" id="PF00501"/>
    </source>
</evidence>
<gene>
    <name evidence="2" type="ORF">OC846_005788</name>
</gene>
<protein>
    <recommendedName>
        <fullName evidence="1">AMP-dependent synthetase/ligase domain-containing protein</fullName>
    </recommendedName>
</protein>
<dbReference type="Gene3D" id="3.40.50.980">
    <property type="match status" value="1"/>
</dbReference>
<dbReference type="SUPFAM" id="SSF56801">
    <property type="entry name" value="Acetyl-CoA synthetase-like"/>
    <property type="match status" value="1"/>
</dbReference>
<sequence length="392" mass="41862">MVPNAVGLWPAGGKQVSLWDVALVDVRTAASISKARLYLDALRIARSLRDGNLLTDQNDTVLIHLPNCLAFAPVLLGSLTSAAKVVLVDHDADSEQLGQILSRSRPQVIVTTIGTSGEDKVGNALLSLQEGSNAANGWARELIEAHKLAATARLHPSETVPFHVRRIWTVNVNADYYGSSFLLKSPSMPVPVSRTDSQDWSVLLLPPPGHKHTGNQEPDQVEGMNLLNQQPRLPFGSKEAVANSSIVTITADGQWQTWSITQITSMLEALGPRLQSSRSGTWPSAGSWTSAGGLFGHLLASISTGSSVLVLPKTSKGGLTPDQLSSFVNKHEASLVHIDALSDAKPFVNQASSLRTIIVSEDTEQDSVGAILIISIGRLLRQHTSASPLAKL</sequence>
<organism evidence="2 3">
    <name type="scientific">Tilletia horrida</name>
    <dbReference type="NCBI Taxonomy" id="155126"/>
    <lineage>
        <taxon>Eukaryota</taxon>
        <taxon>Fungi</taxon>
        <taxon>Dikarya</taxon>
        <taxon>Basidiomycota</taxon>
        <taxon>Ustilaginomycotina</taxon>
        <taxon>Exobasidiomycetes</taxon>
        <taxon>Tilletiales</taxon>
        <taxon>Tilletiaceae</taxon>
        <taxon>Tilletia</taxon>
    </lineage>
</organism>
<accession>A0AAN6GL39</accession>
<name>A0AAN6GL39_9BASI</name>
<dbReference type="InterPro" id="IPR000873">
    <property type="entry name" value="AMP-dep_synth/lig_dom"/>
</dbReference>
<reference evidence="2" key="1">
    <citation type="journal article" date="2023" name="PhytoFront">
        <title>Draft Genome Resources of Seven Strains of Tilletia horrida, Causal Agent of Kernel Smut of Rice.</title>
        <authorList>
            <person name="Khanal S."/>
            <person name="Antony Babu S."/>
            <person name="Zhou X.G."/>
        </authorList>
    </citation>
    <scope>NUCLEOTIDE SEQUENCE</scope>
    <source>
        <strain evidence="2">TX6</strain>
    </source>
</reference>
<dbReference type="Pfam" id="PF00501">
    <property type="entry name" value="AMP-binding"/>
    <property type="match status" value="1"/>
</dbReference>
<dbReference type="AlphaFoldDB" id="A0AAN6GL39"/>
<evidence type="ECO:0000313" key="3">
    <source>
        <dbReference type="Proteomes" id="UP001176517"/>
    </source>
</evidence>
<evidence type="ECO:0000313" key="2">
    <source>
        <dbReference type="EMBL" id="KAK0545144.1"/>
    </source>
</evidence>
<dbReference type="EMBL" id="JAPDMZ010000245">
    <property type="protein sequence ID" value="KAK0545144.1"/>
    <property type="molecule type" value="Genomic_DNA"/>
</dbReference>
<feature type="domain" description="AMP-dependent synthetase/ligase" evidence="1">
    <location>
        <begin position="21"/>
        <end position="120"/>
    </location>
</feature>